<keyword evidence="3" id="KW-1133">Transmembrane helix</keyword>
<reference evidence="6 7" key="1">
    <citation type="submission" date="2017-03" db="EMBL/GenBank/DDBJ databases">
        <title>Genome analysis of strain PAMC 26577.</title>
        <authorList>
            <person name="Oh H.-M."/>
            <person name="Yang J.-A."/>
        </authorList>
    </citation>
    <scope>NUCLEOTIDE SEQUENCE [LARGE SCALE GENOMIC DNA]</scope>
    <source>
        <strain evidence="6 7">PAMC 26577</strain>
    </source>
</reference>
<name>A0A242N6H2_CABSO</name>
<dbReference type="PROSITE" id="PS00455">
    <property type="entry name" value="AMP_BINDING"/>
    <property type="match status" value="1"/>
</dbReference>
<dbReference type="GO" id="GO:0006631">
    <property type="term" value="P:fatty acid metabolic process"/>
    <property type="evidence" value="ECO:0007669"/>
    <property type="project" value="TreeGrafter"/>
</dbReference>
<dbReference type="Pfam" id="PF13193">
    <property type="entry name" value="AMP-binding_C"/>
    <property type="match status" value="1"/>
</dbReference>
<feature type="domain" description="AMP-dependent synthetase/ligase" evidence="4">
    <location>
        <begin position="48"/>
        <end position="427"/>
    </location>
</feature>
<evidence type="ECO:0000256" key="1">
    <source>
        <dbReference type="ARBA" id="ARBA00006432"/>
    </source>
</evidence>
<evidence type="ECO:0000313" key="7">
    <source>
        <dbReference type="Proteomes" id="UP000195221"/>
    </source>
</evidence>
<evidence type="ECO:0000256" key="2">
    <source>
        <dbReference type="ARBA" id="ARBA00022598"/>
    </source>
</evidence>
<dbReference type="InterPro" id="IPR020845">
    <property type="entry name" value="AMP-binding_CS"/>
</dbReference>
<keyword evidence="3" id="KW-0472">Membrane</keyword>
<dbReference type="InterPro" id="IPR045851">
    <property type="entry name" value="AMP-bd_C_sf"/>
</dbReference>
<gene>
    <name evidence="6" type="ORF">PAMC26577_02460</name>
</gene>
<evidence type="ECO:0000256" key="3">
    <source>
        <dbReference type="SAM" id="Phobius"/>
    </source>
</evidence>
<dbReference type="RefSeq" id="WP_075359914.1">
    <property type="nucleotide sequence ID" value="NZ_MSRG01000082.1"/>
</dbReference>
<accession>A0A242N6H2</accession>
<proteinExistence type="inferred from homology"/>
<dbReference type="PANTHER" id="PTHR43201">
    <property type="entry name" value="ACYL-COA SYNTHETASE"/>
    <property type="match status" value="1"/>
</dbReference>
<dbReference type="InterPro" id="IPR000873">
    <property type="entry name" value="AMP-dep_synth/lig_dom"/>
</dbReference>
<dbReference type="FunFam" id="3.30.300.30:FF:000008">
    <property type="entry name" value="2,3-dihydroxybenzoate-AMP ligase"/>
    <property type="match status" value="1"/>
</dbReference>
<evidence type="ECO:0000259" key="5">
    <source>
        <dbReference type="Pfam" id="PF13193"/>
    </source>
</evidence>
<feature type="domain" description="AMP-binding enzyme C-terminal" evidence="5">
    <location>
        <begin position="477"/>
        <end position="553"/>
    </location>
</feature>
<protein>
    <submittedName>
        <fullName evidence="6">O-succinylbenzoic acid--CoA ligase</fullName>
    </submittedName>
</protein>
<dbReference type="GO" id="GO:0031956">
    <property type="term" value="F:medium-chain fatty acid-CoA ligase activity"/>
    <property type="evidence" value="ECO:0007669"/>
    <property type="project" value="TreeGrafter"/>
</dbReference>
<comment type="similarity">
    <text evidence="1">Belongs to the ATP-dependent AMP-binding enzyme family.</text>
</comment>
<organism evidence="6 7">
    <name type="scientific">Caballeronia sordidicola</name>
    <name type="common">Burkholderia sordidicola</name>
    <dbReference type="NCBI Taxonomy" id="196367"/>
    <lineage>
        <taxon>Bacteria</taxon>
        <taxon>Pseudomonadati</taxon>
        <taxon>Pseudomonadota</taxon>
        <taxon>Betaproteobacteria</taxon>
        <taxon>Burkholderiales</taxon>
        <taxon>Burkholderiaceae</taxon>
        <taxon>Caballeronia</taxon>
    </lineage>
</organism>
<feature type="transmembrane region" description="Helical" evidence="3">
    <location>
        <begin position="106"/>
        <end position="125"/>
    </location>
</feature>
<dbReference type="AlphaFoldDB" id="A0A242N6H2"/>
<dbReference type="Gene3D" id="3.30.300.30">
    <property type="match status" value="1"/>
</dbReference>
<keyword evidence="2 6" id="KW-0436">Ligase</keyword>
<sequence>MHYPELLRARQELTGAGGAFEMTDTDVLGRRMRVFRHAPASVREFWLATAQFADRPYLVYQDERMTYGEAHARVNALAAWLWARGARPGDRVAIAMRNYPEWLMSYWACLSIGVAAVGMNTWWVGTEMVHALADSAPKVLIADGESLARLRDQKEAVEKIEIIGVRLSEQEYLASPEVTRWAEVVASGGKMPEVTVDADDDACIFYTSGTTSFPKGARQTHRGCVTNVFGMKFARASTDLATARATEAVSAAKISTTPVMLLTTPLFHVTANNCCTYPTTADGGTLVLMHRWDAGEALRLIASEKVTSMSGVPTMAREVLSHPDFTATDTSSLVSLAGGGAQLPPDLVVKIDTQVATARPSTGYGLTELSGIIAWIGDDFFVDKPESVGPAFPTHDLKLVDDDGQVLPPGGVGELWVRGPSMIKGYLNQSPESETAIVDGWLHTGDIARIDEDGFIFIVGRKKDMVIRGGENISCAEVEACLYRHAAVAECCVFSVPDERLGEEVGAAILLQSGERVETETLREHCRKLMAKYKVPRYIWLMEDALPKNASGKILRREIRNRLVRSPLAQAS</sequence>
<dbReference type="InterPro" id="IPR025110">
    <property type="entry name" value="AMP-bd_C"/>
</dbReference>
<dbReference type="Gene3D" id="3.40.50.980">
    <property type="match status" value="2"/>
</dbReference>
<comment type="caution">
    <text evidence="6">The sequence shown here is derived from an EMBL/GenBank/DDBJ whole genome shotgun (WGS) entry which is preliminary data.</text>
</comment>
<dbReference type="Gene3D" id="2.30.38.10">
    <property type="entry name" value="Luciferase, Domain 3"/>
    <property type="match status" value="1"/>
</dbReference>
<dbReference type="Proteomes" id="UP000195221">
    <property type="component" value="Unassembled WGS sequence"/>
</dbReference>
<dbReference type="PANTHER" id="PTHR43201:SF5">
    <property type="entry name" value="MEDIUM-CHAIN ACYL-COA LIGASE ACSF2, MITOCHONDRIAL"/>
    <property type="match status" value="1"/>
</dbReference>
<evidence type="ECO:0000313" key="6">
    <source>
        <dbReference type="EMBL" id="OTP79024.1"/>
    </source>
</evidence>
<dbReference type="EMBL" id="NBTZ01000016">
    <property type="protein sequence ID" value="OTP79024.1"/>
    <property type="molecule type" value="Genomic_DNA"/>
</dbReference>
<evidence type="ECO:0000259" key="4">
    <source>
        <dbReference type="Pfam" id="PF00501"/>
    </source>
</evidence>
<keyword evidence="3" id="KW-0812">Transmembrane</keyword>
<dbReference type="Pfam" id="PF00501">
    <property type="entry name" value="AMP-binding"/>
    <property type="match status" value="1"/>
</dbReference>
<dbReference type="SUPFAM" id="SSF56801">
    <property type="entry name" value="Acetyl-CoA synthetase-like"/>
    <property type="match status" value="1"/>
</dbReference>